<dbReference type="PANTHER" id="PTHR43179:SF7">
    <property type="entry name" value="RHAMNOSYLTRANSFERASE WBBL"/>
    <property type="match status" value="1"/>
</dbReference>
<keyword evidence="4" id="KW-1185">Reference proteome</keyword>
<feature type="domain" description="Glycosyltransferase 2-like" evidence="2">
    <location>
        <begin position="12"/>
        <end position="199"/>
    </location>
</feature>
<evidence type="ECO:0000313" key="3">
    <source>
        <dbReference type="EMBL" id="AOS97220.1"/>
    </source>
</evidence>
<dbReference type="PANTHER" id="PTHR43179">
    <property type="entry name" value="RHAMNOSYLTRANSFERASE WBBL"/>
    <property type="match status" value="1"/>
</dbReference>
<dbReference type="EMBL" id="CP014143">
    <property type="protein sequence ID" value="AOS97220.1"/>
    <property type="molecule type" value="Genomic_DNA"/>
</dbReference>
<name>A0A1C9W7U5_9GAMM</name>
<dbReference type="InterPro" id="IPR029044">
    <property type="entry name" value="Nucleotide-diphossugar_trans"/>
</dbReference>
<dbReference type="Gene3D" id="3.90.550.10">
    <property type="entry name" value="Spore Coat Polysaccharide Biosynthesis Protein SpsA, Chain A"/>
    <property type="match status" value="1"/>
</dbReference>
<dbReference type="KEGG" id="micc:AUP74_01789"/>
<keyword evidence="1" id="KW-1133">Transmembrane helix</keyword>
<gene>
    <name evidence="3" type="primary">wbbL_2</name>
    <name evidence="3" type="ORF">AUP74_01789</name>
</gene>
<proteinExistence type="predicted"/>
<sequence length="318" mass="36232">MSSNSRIPEIHVVFVSYNCAEAIYKVITQIKNSSYPNNKIKIIVVDNNSVDDLGFYISKVEDFEIKVIRNKWNIGFGSACNKALPHLPEDGYVLFLNPDITLNRNSIGNLVEYALSHPFAEIWGGKTIDNNGCYDGQSAWREPSLAGLWCWGLLGDILLKRLKLSLPDAYSEKELKTNSRVDVVSGCFFMIRAALFKELGGFDERYFMYSEEVDLCRRARKIGAKPRIALKATLRHEGSMTIESTKKIEFYFDSKMKYIKQYWPKYKYYCGAAAILTGASIRFMALYMASVVGLAKKRAAYGWFRLARQQMQTVGMVK</sequence>
<dbReference type="STRING" id="1769779.AUP74_01789"/>
<evidence type="ECO:0000313" key="4">
    <source>
        <dbReference type="Proteomes" id="UP000095672"/>
    </source>
</evidence>
<dbReference type="InterPro" id="IPR001173">
    <property type="entry name" value="Glyco_trans_2-like"/>
</dbReference>
<dbReference type="CDD" id="cd04186">
    <property type="entry name" value="GT_2_like_c"/>
    <property type="match status" value="1"/>
</dbReference>
<dbReference type="Pfam" id="PF00535">
    <property type="entry name" value="Glycos_transf_2"/>
    <property type="match status" value="1"/>
</dbReference>
<keyword evidence="1" id="KW-0472">Membrane</keyword>
<protein>
    <submittedName>
        <fullName evidence="3">N-acetylglucosaminyl-diphospho-decaprenol L-rhamnosyltransferase</fullName>
        <ecNumber evidence="3">2.4.1.289</ecNumber>
    </submittedName>
</protein>
<dbReference type="RefSeq" id="WP_069947257.1">
    <property type="nucleotide sequence ID" value="NZ_CP014143.1"/>
</dbReference>
<accession>A0A1C9W7U5</accession>
<dbReference type="EC" id="2.4.1.289" evidence="3"/>
<evidence type="ECO:0000256" key="1">
    <source>
        <dbReference type="SAM" id="Phobius"/>
    </source>
</evidence>
<keyword evidence="1" id="KW-0812">Transmembrane</keyword>
<feature type="transmembrane region" description="Helical" evidence="1">
    <location>
        <begin position="266"/>
        <end position="289"/>
    </location>
</feature>
<dbReference type="SUPFAM" id="SSF53448">
    <property type="entry name" value="Nucleotide-diphospho-sugar transferases"/>
    <property type="match status" value="1"/>
</dbReference>
<organism evidence="3 4">
    <name type="scientific">Microbulbifer aggregans</name>
    <dbReference type="NCBI Taxonomy" id="1769779"/>
    <lineage>
        <taxon>Bacteria</taxon>
        <taxon>Pseudomonadati</taxon>
        <taxon>Pseudomonadota</taxon>
        <taxon>Gammaproteobacteria</taxon>
        <taxon>Cellvibrionales</taxon>
        <taxon>Microbulbiferaceae</taxon>
        <taxon>Microbulbifer</taxon>
    </lineage>
</organism>
<keyword evidence="3" id="KW-0808">Transferase</keyword>
<dbReference type="AlphaFoldDB" id="A0A1C9W7U5"/>
<dbReference type="OrthoDB" id="9771846at2"/>
<evidence type="ECO:0000259" key="2">
    <source>
        <dbReference type="Pfam" id="PF00535"/>
    </source>
</evidence>
<keyword evidence="3" id="KW-0328">Glycosyltransferase</keyword>
<dbReference type="GO" id="GO:0102096">
    <property type="term" value="F:decaprenyl-N-acetyl-alpha-D-glucosaminyl-pyrophosphate:dTDP-alpha-L-rhamnose rhamnosyltransferase activity"/>
    <property type="evidence" value="ECO:0007669"/>
    <property type="project" value="UniProtKB-EC"/>
</dbReference>
<reference evidence="4" key="1">
    <citation type="submission" date="2016-01" db="EMBL/GenBank/DDBJ databases">
        <title>Complete genome sequence of Microbulbifer sp. CCB-MM1, a halophile isolated from Matang Mangrove Forest, Perak.</title>
        <authorList>
            <person name="Moh T.H."/>
            <person name="Dinesh B."/>
            <person name="Lau N.-S."/>
            <person name="Go F."/>
            <person name="Alexander Chong S.-C."/>
        </authorList>
    </citation>
    <scope>NUCLEOTIDE SEQUENCE [LARGE SCALE GENOMIC DNA]</scope>
    <source>
        <strain evidence="4">CCB-MM1</strain>
    </source>
</reference>
<dbReference type="Proteomes" id="UP000095672">
    <property type="component" value="Chromosome"/>
</dbReference>